<dbReference type="GO" id="GO:0046872">
    <property type="term" value="F:metal ion binding"/>
    <property type="evidence" value="ECO:0007669"/>
    <property type="project" value="UniProtKB-UniRule"/>
</dbReference>
<evidence type="ECO:0000259" key="4">
    <source>
        <dbReference type="Pfam" id="PF21136"/>
    </source>
</evidence>
<keyword evidence="2" id="KW-0539">Nucleus</keyword>
<dbReference type="GO" id="GO:0006308">
    <property type="term" value="P:DNA catabolic process"/>
    <property type="evidence" value="ECO:0007669"/>
    <property type="project" value="UniProtKB-UniRule"/>
</dbReference>
<gene>
    <name evidence="5" type="ORF">ACH5RR_041146</name>
</gene>
<dbReference type="GO" id="GO:0000727">
    <property type="term" value="P:double-strand break repair via break-induced replication"/>
    <property type="evidence" value="ECO:0007669"/>
    <property type="project" value="UniProtKB-UniRule"/>
</dbReference>
<dbReference type="InterPro" id="IPR036388">
    <property type="entry name" value="WH-like_DNA-bd_sf"/>
</dbReference>
<comment type="similarity">
    <text evidence="1">Belongs to the PPR family. PCMP-H subfamily.</text>
</comment>
<protein>
    <recommendedName>
        <fullName evidence="2">Crossover junction endonuclease MUS81</fullName>
        <ecNumber evidence="2">3.1.22.-</ecNumber>
    </recommendedName>
</protein>
<keyword evidence="2" id="KW-0540">Nuclease</keyword>
<evidence type="ECO:0000256" key="2">
    <source>
        <dbReference type="RuleBase" id="RU369042"/>
    </source>
</evidence>
<dbReference type="Proteomes" id="UP001630127">
    <property type="component" value="Unassembled WGS sequence"/>
</dbReference>
<dbReference type="Pfam" id="PF14432">
    <property type="entry name" value="DYW_deaminase"/>
    <property type="match status" value="1"/>
</dbReference>
<dbReference type="PANTHER" id="PTHR13451">
    <property type="entry name" value="CLASS II CROSSOVER JUNCTION ENDONUCLEASE MUS81"/>
    <property type="match status" value="1"/>
</dbReference>
<evidence type="ECO:0000313" key="6">
    <source>
        <dbReference type="Proteomes" id="UP001630127"/>
    </source>
</evidence>
<keyword evidence="2" id="KW-0460">Magnesium</keyword>
<dbReference type="InterPro" id="IPR047417">
    <property type="entry name" value="WHD_MUS81"/>
</dbReference>
<dbReference type="PANTHER" id="PTHR13451:SF0">
    <property type="entry name" value="CROSSOVER JUNCTION ENDONUCLEASE MUS81"/>
    <property type="match status" value="1"/>
</dbReference>
<evidence type="ECO:0000259" key="3">
    <source>
        <dbReference type="Pfam" id="PF14432"/>
    </source>
</evidence>
<dbReference type="InterPro" id="IPR033309">
    <property type="entry name" value="Mus81"/>
</dbReference>
<accession>A0ABD2XVY2</accession>
<dbReference type="Pfam" id="PF21136">
    <property type="entry name" value="WHD_MUS81"/>
    <property type="match status" value="1"/>
</dbReference>
<keyword evidence="2" id="KW-0479">Metal-binding</keyword>
<dbReference type="AlphaFoldDB" id="A0ABD2XVY2"/>
<keyword evidence="2" id="KW-0233">DNA recombination</keyword>
<reference evidence="5 6" key="1">
    <citation type="submission" date="2024-11" db="EMBL/GenBank/DDBJ databases">
        <title>A near-complete genome assembly of Cinchona calisaya.</title>
        <authorList>
            <person name="Lian D.C."/>
            <person name="Zhao X.W."/>
            <person name="Wei L."/>
        </authorList>
    </citation>
    <scope>NUCLEOTIDE SEQUENCE [LARGE SCALE GENOMIC DNA]</scope>
    <source>
        <tissue evidence="5">Nenye</tissue>
    </source>
</reference>
<dbReference type="GO" id="GO:0003677">
    <property type="term" value="F:DNA binding"/>
    <property type="evidence" value="ECO:0007669"/>
    <property type="project" value="UniProtKB-UniRule"/>
</dbReference>
<dbReference type="EC" id="3.1.22.-" evidence="2"/>
<comment type="subunit">
    <text evidence="2">Interacts with EME1.</text>
</comment>
<keyword evidence="2" id="KW-0227">DNA damage</keyword>
<dbReference type="GO" id="GO:0048476">
    <property type="term" value="C:Holliday junction resolvase complex"/>
    <property type="evidence" value="ECO:0007669"/>
    <property type="project" value="UniProtKB-UniRule"/>
</dbReference>
<proteinExistence type="inferred from homology"/>
<dbReference type="InterPro" id="IPR032867">
    <property type="entry name" value="DYW_dom"/>
</dbReference>
<comment type="subcellular location">
    <subcellularLocation>
        <location evidence="2">Nucleus</location>
    </subcellularLocation>
</comment>
<evidence type="ECO:0000256" key="1">
    <source>
        <dbReference type="ARBA" id="ARBA00006643"/>
    </source>
</evidence>
<keyword evidence="2" id="KW-0255">Endonuclease</keyword>
<dbReference type="CDD" id="cd21036">
    <property type="entry name" value="WH_MUS81"/>
    <property type="match status" value="1"/>
</dbReference>
<feature type="domain" description="DYW" evidence="3">
    <location>
        <begin position="318"/>
        <end position="403"/>
    </location>
</feature>
<keyword evidence="6" id="KW-1185">Reference proteome</keyword>
<evidence type="ECO:0000313" key="5">
    <source>
        <dbReference type="EMBL" id="KAL3498414.1"/>
    </source>
</evidence>
<comment type="cofactor">
    <cofactor evidence="2">
        <name>Mg(2+)</name>
        <dbReference type="ChEBI" id="CHEBI:18420"/>
    </cofactor>
</comment>
<keyword evidence="2" id="KW-0378">Hydrolase</keyword>
<comment type="similarity">
    <text evidence="2">Belongs to the XPF family.</text>
</comment>
<dbReference type="GO" id="GO:0005634">
    <property type="term" value="C:nucleus"/>
    <property type="evidence" value="ECO:0007669"/>
    <property type="project" value="UniProtKB-SubCell"/>
</dbReference>
<keyword evidence="2" id="KW-0234">DNA repair</keyword>
<comment type="function">
    <text evidence="2">Interacts with EME1 to form a DNA structure-specific endonuclease with substrate preference for branched DNA structures with a 5'-end at the branch nick. Typical substrates include 3'-flap structures, D-loops, replication forks and nicked Holliday junctions. May be required in mitosis for the processing of stalled or collapsed replication fork intermediates. May be required in meiosis for the repair of meiosis-specific double strand breaks subsequent to single-end invasion (SEI).</text>
</comment>
<organism evidence="5 6">
    <name type="scientific">Cinchona calisaya</name>
    <dbReference type="NCBI Taxonomy" id="153742"/>
    <lineage>
        <taxon>Eukaryota</taxon>
        <taxon>Viridiplantae</taxon>
        <taxon>Streptophyta</taxon>
        <taxon>Embryophyta</taxon>
        <taxon>Tracheophyta</taxon>
        <taxon>Spermatophyta</taxon>
        <taxon>Magnoliopsida</taxon>
        <taxon>eudicotyledons</taxon>
        <taxon>Gunneridae</taxon>
        <taxon>Pentapetalae</taxon>
        <taxon>asterids</taxon>
        <taxon>lamiids</taxon>
        <taxon>Gentianales</taxon>
        <taxon>Rubiaceae</taxon>
        <taxon>Cinchonoideae</taxon>
        <taxon>Cinchoneae</taxon>
        <taxon>Cinchona</taxon>
    </lineage>
</organism>
<feature type="domain" description="MUS81 winged helix" evidence="4">
    <location>
        <begin position="35"/>
        <end position="75"/>
    </location>
</feature>
<sequence length="424" mass="46818">MRRRDLIDAAEASGLSGVPIVPEKGKGKPEKFGSFPQEWYSGWSCLKTLIAKGLLVKSSCPAKYMLTEEGKEAAQECLSRSGLVDCSNSSNIVQIFSGLEPKDFNILKRDSSDLVSAWANSSKDMTFPSFLSIVRRNQLTFLLNALTGEQTTRAFLEASEASQTQDISSLCCKFDSNTSDNTLINVTWSGALEGVKSPDKKGREPFEAKSNVLAMPPFDFGERFEDAYAVVFCWMTGNSLLVKGENLTSSISYSKWGDIAKLRKNMRSRKVSRTPGCSWIEVENKVHMFTGGEHTPHPEDQLIANKLETLGALLRESGYVPDGSFVLHDLEEEEKESSLGHHSEKLAIAYGLLKLPGGMPIRVMKNLCVCGDCHAAIKLISKVTGRLIILRDANRFHHFKDGYILAVIIGEPLKHLEKTIFGAL</sequence>
<dbReference type="EMBL" id="JBJUIK010000017">
    <property type="protein sequence ID" value="KAL3498414.1"/>
    <property type="molecule type" value="Genomic_DNA"/>
</dbReference>
<dbReference type="GO" id="GO:0008821">
    <property type="term" value="F:crossover junction DNA endonuclease activity"/>
    <property type="evidence" value="ECO:0007669"/>
    <property type="project" value="UniProtKB-UniRule"/>
</dbReference>
<dbReference type="Gene3D" id="1.10.10.10">
    <property type="entry name" value="Winged helix-like DNA-binding domain superfamily/Winged helix DNA-binding domain"/>
    <property type="match status" value="1"/>
</dbReference>
<name>A0ABD2XVY2_9GENT</name>
<comment type="caution">
    <text evidence="5">The sequence shown here is derived from an EMBL/GenBank/DDBJ whole genome shotgun (WGS) entry which is preliminary data.</text>
</comment>